<evidence type="ECO:0000313" key="1">
    <source>
        <dbReference type="EMBL" id="RUT71510.1"/>
    </source>
</evidence>
<organism evidence="1 2">
    <name type="scientific">Flavobacterium cupreum</name>
    <dbReference type="NCBI Taxonomy" id="2133766"/>
    <lineage>
        <taxon>Bacteria</taxon>
        <taxon>Pseudomonadati</taxon>
        <taxon>Bacteroidota</taxon>
        <taxon>Flavobacteriia</taxon>
        <taxon>Flavobacteriales</taxon>
        <taxon>Flavobacteriaceae</taxon>
        <taxon>Flavobacterium</taxon>
    </lineage>
</organism>
<comment type="caution">
    <text evidence="1">The sequence shown here is derived from an EMBL/GenBank/DDBJ whole genome shotgun (WGS) entry which is preliminary data.</text>
</comment>
<evidence type="ECO:0000313" key="2">
    <source>
        <dbReference type="Proteomes" id="UP000288102"/>
    </source>
</evidence>
<keyword evidence="2" id="KW-1185">Reference proteome</keyword>
<sequence length="89" mass="9789">MPLISKEKFSEAAGISKIPIPGFSSYLMKVFKINDLNTIVKEGSNLEGADFANYVLTKIGVKVQFDASELLNIPSEGAFIIIANHHLFF</sequence>
<dbReference type="AlphaFoldDB" id="A0A434AAV6"/>
<reference evidence="2" key="1">
    <citation type="journal article" date="2019" name="Syst. Appl. Microbiol.">
        <title>Flavobacterium circumlabens sp. nov. and Flavobacterium cupreum sp. nov., two psychrotrophic species isolated from Antarctic environmental samples.</title>
        <authorList>
            <person name="Kralova S."/>
            <person name="Busse H.-J."/>
            <person name="Svec P."/>
            <person name="Maslanova I."/>
            <person name="Stankova E."/>
            <person name="Bartak M."/>
            <person name="Sedlacek I."/>
        </authorList>
    </citation>
    <scope>NUCLEOTIDE SEQUENCE [LARGE SCALE GENOMIC DNA]</scope>
    <source>
        <strain evidence="2">CCM 8825</strain>
    </source>
</reference>
<accession>A0A434AAV6</accession>
<name>A0A434AAV6_9FLAO</name>
<protein>
    <submittedName>
        <fullName evidence="1">Uncharacterized protein</fullName>
    </submittedName>
</protein>
<dbReference type="RefSeq" id="WP_127337562.1">
    <property type="nucleotide sequence ID" value="NZ_QWDM01000003.1"/>
</dbReference>
<gene>
    <name evidence="1" type="ORF">D0817_06440</name>
</gene>
<dbReference type="Proteomes" id="UP000288102">
    <property type="component" value="Unassembled WGS sequence"/>
</dbReference>
<dbReference type="EMBL" id="QWDM01000003">
    <property type="protein sequence ID" value="RUT71510.1"/>
    <property type="molecule type" value="Genomic_DNA"/>
</dbReference>
<proteinExistence type="predicted"/>